<evidence type="ECO:0000313" key="1">
    <source>
        <dbReference type="EMBL" id="KAK8175853.1"/>
    </source>
</evidence>
<proteinExistence type="predicted"/>
<comment type="caution">
    <text evidence="1">The sequence shown here is derived from an EMBL/GenBank/DDBJ whole genome shotgun (WGS) entry which is preliminary data.</text>
</comment>
<evidence type="ECO:0000313" key="2">
    <source>
        <dbReference type="Proteomes" id="UP001456524"/>
    </source>
</evidence>
<accession>A0ABR1Y481</accession>
<dbReference type="EMBL" id="JBBWUH010000002">
    <property type="protein sequence ID" value="KAK8175853.1"/>
    <property type="molecule type" value="Genomic_DNA"/>
</dbReference>
<gene>
    <name evidence="1" type="ORF">IWX90DRAFT_123691</name>
</gene>
<organism evidence="1 2">
    <name type="scientific">Phyllosticta citrichinensis</name>
    <dbReference type="NCBI Taxonomy" id="1130410"/>
    <lineage>
        <taxon>Eukaryota</taxon>
        <taxon>Fungi</taxon>
        <taxon>Dikarya</taxon>
        <taxon>Ascomycota</taxon>
        <taxon>Pezizomycotina</taxon>
        <taxon>Dothideomycetes</taxon>
        <taxon>Dothideomycetes incertae sedis</taxon>
        <taxon>Botryosphaeriales</taxon>
        <taxon>Phyllostictaceae</taxon>
        <taxon>Phyllosticta</taxon>
    </lineage>
</organism>
<sequence>MNNSNYNSNYNLYLQLQGSMDRSHLRYPAMAVNTDWVDNNNWVDNNDQFSSQQFNSQQFNPQQYNSQQYNSQQYNSQQSNLQPLNSQWPNSQQFQQDLQLQGLPTTMSFLPQGNIPQGPNGSFQGMYIQPPQVSLCYTSDLTTISLTVQSRNHFTPDTIRVLRHQ</sequence>
<name>A0ABR1Y481_9PEZI</name>
<protein>
    <submittedName>
        <fullName evidence="1">Uncharacterized protein</fullName>
    </submittedName>
</protein>
<reference evidence="1 2" key="1">
    <citation type="journal article" date="2022" name="G3 (Bethesda)">
        <title>Enemy or ally: a genomic approach to elucidate the lifestyle of Phyllosticta citrichinaensis.</title>
        <authorList>
            <person name="Buijs V.A."/>
            <person name="Groenewald J.Z."/>
            <person name="Haridas S."/>
            <person name="LaButti K.M."/>
            <person name="Lipzen A."/>
            <person name="Martin F.M."/>
            <person name="Barry K."/>
            <person name="Grigoriev I.V."/>
            <person name="Crous P.W."/>
            <person name="Seidl M.F."/>
        </authorList>
    </citation>
    <scope>NUCLEOTIDE SEQUENCE [LARGE SCALE GENOMIC DNA]</scope>
    <source>
        <strain evidence="1 2">CBS 129764</strain>
    </source>
</reference>
<keyword evidence="2" id="KW-1185">Reference proteome</keyword>
<dbReference type="Proteomes" id="UP001456524">
    <property type="component" value="Unassembled WGS sequence"/>
</dbReference>